<feature type="domain" description="RdRp catalytic" evidence="11">
    <location>
        <begin position="570"/>
        <end position="699"/>
    </location>
</feature>
<protein>
    <submittedName>
        <fullName evidence="13">RNA-dependent RNA polymerase</fullName>
    </submittedName>
</protein>
<dbReference type="PROSITE" id="PS51874">
    <property type="entry name" value="PCV_3C_PRO"/>
    <property type="match status" value="1"/>
</dbReference>
<reference evidence="13" key="1">
    <citation type="journal article" date="2024" name="Vet Sci">
        <title>Meta-Transcriptomic Analysis Reveals Novel RNA Viruses in Polychaetes Perinereis.</title>
        <authorList>
            <person name="Luo J."/>
            <person name="Zhang F."/>
            <person name="Zhou C."/>
            <person name="Meng F."/>
            <person name="Wang G."/>
            <person name="Qiu L."/>
            <person name="Shi W."/>
            <person name="Huang J."/>
            <person name="Dong X."/>
        </authorList>
    </citation>
    <scope>NUCLEOTIDE SEQUENCE</scope>
    <source>
        <strain evidence="13">G3</strain>
    </source>
</reference>
<dbReference type="Pfam" id="PF00680">
    <property type="entry name" value="RdRP_1"/>
    <property type="match status" value="1"/>
</dbReference>
<evidence type="ECO:0000256" key="6">
    <source>
        <dbReference type="ARBA" id="ARBA00022801"/>
    </source>
</evidence>
<name>A0AB39A378_9VIRU</name>
<dbReference type="GO" id="GO:0003723">
    <property type="term" value="F:RNA binding"/>
    <property type="evidence" value="ECO:0007669"/>
    <property type="project" value="InterPro"/>
</dbReference>
<dbReference type="GO" id="GO:0006351">
    <property type="term" value="P:DNA-templated transcription"/>
    <property type="evidence" value="ECO:0007669"/>
    <property type="project" value="InterPro"/>
</dbReference>
<sequence>MPLIFRKIRDNHIATIAVAGSMIGIVYMMLRAYRAAKRLELQGNIAPTSAKDIAERDAEVSPWAGLEVTPPHVVDGAHGVRADQLKDIVFKNLCYMIIEDNVSRRYCDAFFVKSNIALIPKHILKEEEAMGKFFRKGGNTNGAYFHANVSRKFSVEIPDSDLILIWIPNSGSMRDLSKYLTPEVQSRAIDSSMVWKSADGERFDTRAMLKPGVVRTSLCNFPGFNYTLQEETFNGLCMGVWIAEHAKQIVGFHLGGKGKIGGAGMITLQIFEDAEAKLRDIEGVLLAKSAGNVMTSQYGVNFYEGEHIHGKSPTRFLKPGNNLTVYGSVIGRVQPKSNVVPTNISEAVERVCKVKQQWGPPQFNKPSWKPWQTALSNSSTPSMGMEGNLLQKAVTDYKEPLLKLVRENEHLRNDIKPLTDMETVCGVDGKRFIDKMKPSTSLGFPLSGPKSQYLTELDPLDYDDFACPKELDDKFWQGFEKMKEAYLAGERAYPIFKASLKDEPTKLGKDKVRVFQAAPIALQLGIRKYYLPVARFLSLYPLETECAVGLNAQGPEWDTLARHVRKYGADRILAGDYSKYDQRMSYQLISAAFRVLIDIARESGNYTDEDISIMEGLASDVGQPTMAYNGDYVGHIGSNPSGQNLTVYINSIVNSLLFRCAFFHIVEEKKHKPFREVCALTTYGDDAKSSVHKDYDEFNHLSVAKFLEDRDMKFTMPDKEAEPTKYMTDEDADFLKRKNVYNSEVNLYFGALDEQSIFKSLHSIIRSKAVSNDEQCMCNIDGALREWFAHGRDTYERRREEMNQVAVMSGLRHGCSELDVTYDMALERFCDKYGVEKLDNQCGEELSVSTVDYNDHCVGTWTDPFFWWEHYLADIGYIFWIIVWFLALAGYVDIDVSKVKIDWYAVKVYILMQLLSQRLYVILIQMMLFGFGLAFTKVCVFYHTIIKELFFQ</sequence>
<dbReference type="GO" id="GO:0003968">
    <property type="term" value="F:RNA-directed RNA polymerase activity"/>
    <property type="evidence" value="ECO:0007669"/>
    <property type="project" value="UniProtKB-KW"/>
</dbReference>
<reference evidence="13" key="2">
    <citation type="submission" date="2024-03" db="EMBL/GenBank/DDBJ databases">
        <authorList>
            <person name="Luo J."/>
            <person name="Dong X."/>
            <person name="Zhang F."/>
            <person name="Zhou C."/>
            <person name="Meng F."/>
            <person name="Wang G."/>
            <person name="Qiu L."/>
            <person name="Shi W."/>
        </authorList>
    </citation>
    <scope>NUCLEOTIDE SEQUENCE</scope>
    <source>
        <strain evidence="13">G3</strain>
    </source>
</reference>
<keyword evidence="10" id="KW-0472">Membrane</keyword>
<evidence type="ECO:0000256" key="2">
    <source>
        <dbReference type="ARBA" id="ARBA00022670"/>
    </source>
</evidence>
<evidence type="ECO:0000256" key="4">
    <source>
        <dbReference type="ARBA" id="ARBA00022695"/>
    </source>
</evidence>
<dbReference type="InterPro" id="IPR007094">
    <property type="entry name" value="RNA-dir_pol_PSvirus"/>
</dbReference>
<feature type="transmembrane region" description="Helical" evidence="10">
    <location>
        <begin position="871"/>
        <end position="892"/>
    </location>
</feature>
<proteinExistence type="predicted"/>
<dbReference type="SUPFAM" id="SSF50494">
    <property type="entry name" value="Trypsin-like serine proteases"/>
    <property type="match status" value="1"/>
</dbReference>
<accession>A0AB39A378</accession>
<dbReference type="InterPro" id="IPR044067">
    <property type="entry name" value="PCV_3C_PRO"/>
</dbReference>
<dbReference type="InterPro" id="IPR002227">
    <property type="entry name" value="Tyrosinase_Cu-bd"/>
</dbReference>
<dbReference type="InterPro" id="IPR009003">
    <property type="entry name" value="Peptidase_S1_PA"/>
</dbReference>
<keyword evidence="9" id="KW-0693">Viral RNA replication</keyword>
<keyword evidence="5" id="KW-0547">Nucleotide-binding</keyword>
<keyword evidence="3" id="KW-0808">Transferase</keyword>
<dbReference type="CDD" id="cd23195">
    <property type="entry name" value="Marnaviridae_RdRp"/>
    <property type="match status" value="1"/>
</dbReference>
<feature type="transmembrane region" description="Helical" evidence="10">
    <location>
        <begin position="12"/>
        <end position="30"/>
    </location>
</feature>
<dbReference type="EMBL" id="PP479891">
    <property type="protein sequence ID" value="XDE70233.1"/>
    <property type="molecule type" value="Genomic_RNA"/>
</dbReference>
<feature type="transmembrane region" description="Helical" evidence="10">
    <location>
        <begin position="919"/>
        <end position="942"/>
    </location>
</feature>
<dbReference type="GO" id="GO:0016491">
    <property type="term" value="F:oxidoreductase activity"/>
    <property type="evidence" value="ECO:0007669"/>
    <property type="project" value="InterPro"/>
</dbReference>
<keyword evidence="7" id="KW-0788">Thiol protease</keyword>
<dbReference type="Gene3D" id="2.40.10.10">
    <property type="entry name" value="Trypsin-like serine proteases"/>
    <property type="match status" value="1"/>
</dbReference>
<dbReference type="GO" id="GO:0006508">
    <property type="term" value="P:proteolysis"/>
    <property type="evidence" value="ECO:0007669"/>
    <property type="project" value="UniProtKB-KW"/>
</dbReference>
<evidence type="ECO:0000256" key="10">
    <source>
        <dbReference type="SAM" id="Phobius"/>
    </source>
</evidence>
<keyword evidence="8" id="KW-0067">ATP-binding</keyword>
<dbReference type="Gene3D" id="3.30.70.270">
    <property type="match status" value="1"/>
</dbReference>
<dbReference type="GO" id="GO:0005524">
    <property type="term" value="F:ATP binding"/>
    <property type="evidence" value="ECO:0007669"/>
    <property type="project" value="UniProtKB-KW"/>
</dbReference>
<dbReference type="GO" id="GO:0004197">
    <property type="term" value="F:cysteine-type endopeptidase activity"/>
    <property type="evidence" value="ECO:0007669"/>
    <property type="project" value="InterPro"/>
</dbReference>
<dbReference type="InterPro" id="IPR043502">
    <property type="entry name" value="DNA/RNA_pol_sf"/>
</dbReference>
<dbReference type="InterPro" id="IPR043504">
    <property type="entry name" value="Peptidase_S1_PA_chymotrypsin"/>
</dbReference>
<evidence type="ECO:0000256" key="9">
    <source>
        <dbReference type="ARBA" id="ARBA00022953"/>
    </source>
</evidence>
<dbReference type="GO" id="GO:0039694">
    <property type="term" value="P:viral RNA genome replication"/>
    <property type="evidence" value="ECO:0007669"/>
    <property type="project" value="InterPro"/>
</dbReference>
<evidence type="ECO:0000313" key="13">
    <source>
        <dbReference type="EMBL" id="XDE70233.1"/>
    </source>
</evidence>
<dbReference type="SUPFAM" id="SSF56672">
    <property type="entry name" value="DNA/RNA polymerases"/>
    <property type="match status" value="1"/>
</dbReference>
<evidence type="ECO:0000259" key="11">
    <source>
        <dbReference type="PROSITE" id="PS50507"/>
    </source>
</evidence>
<dbReference type="PROSITE" id="PS00498">
    <property type="entry name" value="TYROSINASE_2"/>
    <property type="match status" value="1"/>
</dbReference>
<feature type="domain" description="Peptidase C3" evidence="12">
    <location>
        <begin position="79"/>
        <end position="271"/>
    </location>
</feature>
<dbReference type="PROSITE" id="PS50507">
    <property type="entry name" value="RDRP_SSRNA_POS"/>
    <property type="match status" value="1"/>
</dbReference>
<keyword evidence="2" id="KW-0645">Protease</keyword>
<keyword evidence="4" id="KW-0548">Nucleotidyltransferase</keyword>
<evidence type="ECO:0000256" key="8">
    <source>
        <dbReference type="ARBA" id="ARBA00022840"/>
    </source>
</evidence>
<organism evidence="13">
    <name type="scientific">Perinereis aibuhitensis marna-like virus 5</name>
    <dbReference type="NCBI Taxonomy" id="3237977"/>
    <lineage>
        <taxon>Viruses</taxon>
        <taxon>Riboviria</taxon>
        <taxon>Orthornavirae</taxon>
        <taxon>Pisuviricota</taxon>
        <taxon>Pisoniviricetes</taxon>
        <taxon>Picornavirales</taxon>
        <taxon>Marnaviridae</taxon>
    </lineage>
</organism>
<dbReference type="InterPro" id="IPR043128">
    <property type="entry name" value="Rev_trsase/Diguanyl_cyclase"/>
</dbReference>
<evidence type="ECO:0000259" key="12">
    <source>
        <dbReference type="PROSITE" id="PS51874"/>
    </source>
</evidence>
<dbReference type="InterPro" id="IPR001205">
    <property type="entry name" value="RNA-dir_pol_C"/>
</dbReference>
<evidence type="ECO:0000256" key="5">
    <source>
        <dbReference type="ARBA" id="ARBA00022741"/>
    </source>
</evidence>
<keyword evidence="10" id="KW-1133">Transmembrane helix</keyword>
<evidence type="ECO:0000256" key="1">
    <source>
        <dbReference type="ARBA" id="ARBA00022484"/>
    </source>
</evidence>
<evidence type="ECO:0000256" key="3">
    <source>
        <dbReference type="ARBA" id="ARBA00022679"/>
    </source>
</evidence>
<evidence type="ECO:0000256" key="7">
    <source>
        <dbReference type="ARBA" id="ARBA00022807"/>
    </source>
</evidence>
<keyword evidence="1 13" id="KW-0696">RNA-directed RNA polymerase</keyword>
<keyword evidence="6" id="KW-0378">Hydrolase</keyword>
<keyword evidence="10" id="KW-0812">Transmembrane</keyword>